<name>A0AAW5K8E1_9BACT</name>
<gene>
    <name evidence="2" type="ORF">NE630_09095</name>
</gene>
<dbReference type="EMBL" id="JANFYT010000017">
    <property type="protein sequence ID" value="MCQ4814582.1"/>
    <property type="molecule type" value="Genomic_DNA"/>
</dbReference>
<evidence type="ECO:0000313" key="2">
    <source>
        <dbReference type="EMBL" id="MCQ4814582.1"/>
    </source>
</evidence>
<dbReference type="AlphaFoldDB" id="A0AAW5K8E1"/>
<sequence>MKKISFTLLLSLMICASGFSACAGPALDIPRKATQPDGSVIEIRKRGDERAHWYESENGAYALLCDAKTKWWYFAVSKEGRLVSLGVPYREGASAPLEAAKNYRPAAGTRSGNK</sequence>
<feature type="signal peptide" evidence="1">
    <location>
        <begin position="1"/>
        <end position="23"/>
    </location>
</feature>
<comment type="caution">
    <text evidence="2">The sequence shown here is derived from an EMBL/GenBank/DDBJ whole genome shotgun (WGS) entry which is preliminary data.</text>
</comment>
<reference evidence="2 3" key="1">
    <citation type="submission" date="2022-06" db="EMBL/GenBank/DDBJ databases">
        <title>Isolation of gut microbiota from human fecal samples.</title>
        <authorList>
            <person name="Pamer E.G."/>
            <person name="Barat B."/>
            <person name="Waligurski E."/>
            <person name="Medina S."/>
            <person name="Paddock L."/>
            <person name="Mostad J."/>
        </authorList>
    </citation>
    <scope>NUCLEOTIDE SEQUENCE [LARGE SCALE GENOMIC DNA]</scope>
    <source>
        <strain evidence="2 3">DFI.9.90</strain>
    </source>
</reference>
<evidence type="ECO:0000313" key="3">
    <source>
        <dbReference type="Proteomes" id="UP001205919"/>
    </source>
</evidence>
<keyword evidence="1" id="KW-0732">Signal</keyword>
<evidence type="ECO:0000256" key="1">
    <source>
        <dbReference type="SAM" id="SignalP"/>
    </source>
</evidence>
<dbReference type="RefSeq" id="WP_008708724.1">
    <property type="nucleotide sequence ID" value="NZ_CABKQM010000002.1"/>
</dbReference>
<feature type="chain" id="PRO_5043397679" description="Lipoprotein" evidence="1">
    <location>
        <begin position="24"/>
        <end position="114"/>
    </location>
</feature>
<protein>
    <recommendedName>
        <fullName evidence="4">Lipoprotein</fullName>
    </recommendedName>
</protein>
<organism evidence="2 3">
    <name type="scientific">Cloacibacillus evryensis</name>
    <dbReference type="NCBI Taxonomy" id="508460"/>
    <lineage>
        <taxon>Bacteria</taxon>
        <taxon>Thermotogati</taxon>
        <taxon>Synergistota</taxon>
        <taxon>Synergistia</taxon>
        <taxon>Synergistales</taxon>
        <taxon>Synergistaceae</taxon>
        <taxon>Cloacibacillus</taxon>
    </lineage>
</organism>
<dbReference type="PROSITE" id="PS51257">
    <property type="entry name" value="PROKAR_LIPOPROTEIN"/>
    <property type="match status" value="1"/>
</dbReference>
<accession>A0AAW5K8E1</accession>
<proteinExistence type="predicted"/>
<evidence type="ECO:0008006" key="4">
    <source>
        <dbReference type="Google" id="ProtNLM"/>
    </source>
</evidence>
<keyword evidence="3" id="KW-1185">Reference proteome</keyword>
<dbReference type="Proteomes" id="UP001205919">
    <property type="component" value="Unassembled WGS sequence"/>
</dbReference>